<dbReference type="VEuPathDB" id="FungiDB:Bcin07g00030"/>
<comment type="similarity">
    <text evidence="1">Belongs to the short-chain dehydrogenases/reductases (SDR) family.</text>
</comment>
<dbReference type="OrthoDB" id="191139at2759"/>
<accession>A0A384JLV9</accession>
<sequence>MRAVLSYIIDSQRLHLISLDISSFNSVHDCIKEFQSQNKKLNMLIENASVLACLEGRTVDSFETQFITNYLAQFLLFHLFKPTLLASFTTKFNSRVVLVSSSAHRNWSVHFDNLSLEGEYEPWKAYVQSKTALLWTADEIERRYGSKRLRAFSLHPGVIKTELLRHISAEQQATWAKDEILATYWKTPKQGAATTVWAAVSKELEGKGGKYLYDCQIASP</sequence>
<keyword evidence="2" id="KW-0560">Oxidoreductase</keyword>
<dbReference type="OMA" id="HYAARDR"/>
<dbReference type="Gene3D" id="3.40.50.720">
    <property type="entry name" value="NAD(P)-binding Rossmann-like Domain"/>
    <property type="match status" value="1"/>
</dbReference>
<evidence type="ECO:0000313" key="4">
    <source>
        <dbReference type="Proteomes" id="UP000001798"/>
    </source>
</evidence>
<dbReference type="GO" id="GO:0016491">
    <property type="term" value="F:oxidoreductase activity"/>
    <property type="evidence" value="ECO:0007669"/>
    <property type="project" value="UniProtKB-KW"/>
</dbReference>
<evidence type="ECO:0000256" key="1">
    <source>
        <dbReference type="ARBA" id="ARBA00006484"/>
    </source>
</evidence>
<keyword evidence="4" id="KW-1185">Reference proteome</keyword>
<dbReference type="KEGG" id="bfu:BCIN_07g00030"/>
<organism evidence="3 4">
    <name type="scientific">Botryotinia fuckeliana (strain B05.10)</name>
    <name type="common">Noble rot fungus</name>
    <name type="synonym">Botrytis cinerea</name>
    <dbReference type="NCBI Taxonomy" id="332648"/>
    <lineage>
        <taxon>Eukaryota</taxon>
        <taxon>Fungi</taxon>
        <taxon>Dikarya</taxon>
        <taxon>Ascomycota</taxon>
        <taxon>Pezizomycotina</taxon>
        <taxon>Leotiomycetes</taxon>
        <taxon>Helotiales</taxon>
        <taxon>Sclerotiniaceae</taxon>
        <taxon>Botrytis</taxon>
    </lineage>
</organism>
<dbReference type="AlphaFoldDB" id="A0A384JLV9"/>
<evidence type="ECO:0000313" key="3">
    <source>
        <dbReference type="EMBL" id="ATZ51357.1"/>
    </source>
</evidence>
<reference evidence="3 4" key="2">
    <citation type="journal article" date="2012" name="Eukaryot. Cell">
        <title>Genome update of Botrytis cinerea strains B05.10 and T4.</title>
        <authorList>
            <person name="Staats M."/>
            <person name="van Kan J.A."/>
        </authorList>
    </citation>
    <scope>NUCLEOTIDE SEQUENCE [LARGE SCALE GENOMIC DNA]</scope>
    <source>
        <strain evidence="3 4">B05.10</strain>
    </source>
</reference>
<dbReference type="Proteomes" id="UP000001798">
    <property type="component" value="Chromosome 7"/>
</dbReference>
<dbReference type="GeneID" id="5436551"/>
<dbReference type="PANTHER" id="PTHR24320">
    <property type="entry name" value="RETINOL DEHYDROGENASE"/>
    <property type="match status" value="1"/>
</dbReference>
<dbReference type="PANTHER" id="PTHR24320:SF272">
    <property type="entry name" value="NAD(P)-BINDING ROSSMANN-FOLD SUPERFAMILY PROTEIN"/>
    <property type="match status" value="1"/>
</dbReference>
<name>A0A384JLV9_BOTFB</name>
<dbReference type="EMBL" id="CP009811">
    <property type="protein sequence ID" value="ATZ51357.1"/>
    <property type="molecule type" value="Genomic_DNA"/>
</dbReference>
<dbReference type="Pfam" id="PF00106">
    <property type="entry name" value="adh_short"/>
    <property type="match status" value="1"/>
</dbReference>
<dbReference type="InterPro" id="IPR036291">
    <property type="entry name" value="NAD(P)-bd_dom_sf"/>
</dbReference>
<dbReference type="SUPFAM" id="SSF51735">
    <property type="entry name" value="NAD(P)-binding Rossmann-fold domains"/>
    <property type="match status" value="1"/>
</dbReference>
<protein>
    <submittedName>
        <fullName evidence="3">Uncharacterized protein</fullName>
    </submittedName>
</protein>
<proteinExistence type="inferred from homology"/>
<dbReference type="InterPro" id="IPR002347">
    <property type="entry name" value="SDR_fam"/>
</dbReference>
<evidence type="ECO:0000256" key="2">
    <source>
        <dbReference type="ARBA" id="ARBA00023002"/>
    </source>
</evidence>
<reference evidence="3 4" key="1">
    <citation type="journal article" date="2011" name="PLoS Genet.">
        <title>Genomic analysis of the necrotrophic fungal pathogens Sclerotinia sclerotiorum and Botrytis cinerea.</title>
        <authorList>
            <person name="Amselem J."/>
            <person name="Cuomo C.A."/>
            <person name="van Kan J.A."/>
            <person name="Viaud M."/>
            <person name="Benito E.P."/>
            <person name="Couloux A."/>
            <person name="Coutinho P.M."/>
            <person name="de Vries R.P."/>
            <person name="Dyer P.S."/>
            <person name="Fillinger S."/>
            <person name="Fournier E."/>
            <person name="Gout L."/>
            <person name="Hahn M."/>
            <person name="Kohn L."/>
            <person name="Lapalu N."/>
            <person name="Plummer K.M."/>
            <person name="Pradier J.M."/>
            <person name="Quevillon E."/>
            <person name="Sharon A."/>
            <person name="Simon A."/>
            <person name="ten Have A."/>
            <person name="Tudzynski B."/>
            <person name="Tudzynski P."/>
            <person name="Wincker P."/>
            <person name="Andrew M."/>
            <person name="Anthouard V."/>
            <person name="Beever R.E."/>
            <person name="Beffa R."/>
            <person name="Benoit I."/>
            <person name="Bouzid O."/>
            <person name="Brault B."/>
            <person name="Chen Z."/>
            <person name="Choquer M."/>
            <person name="Collemare J."/>
            <person name="Cotton P."/>
            <person name="Danchin E.G."/>
            <person name="Da Silva C."/>
            <person name="Gautier A."/>
            <person name="Giraud C."/>
            <person name="Giraud T."/>
            <person name="Gonzalez C."/>
            <person name="Grossetete S."/>
            <person name="Guldener U."/>
            <person name="Henrissat B."/>
            <person name="Howlett B.J."/>
            <person name="Kodira C."/>
            <person name="Kretschmer M."/>
            <person name="Lappartient A."/>
            <person name="Leroch M."/>
            <person name="Levis C."/>
            <person name="Mauceli E."/>
            <person name="Neuveglise C."/>
            <person name="Oeser B."/>
            <person name="Pearson M."/>
            <person name="Poulain J."/>
            <person name="Poussereau N."/>
            <person name="Quesneville H."/>
            <person name="Rascle C."/>
            <person name="Schumacher J."/>
            <person name="Segurens B."/>
            <person name="Sexton A."/>
            <person name="Silva E."/>
            <person name="Sirven C."/>
            <person name="Soanes D.M."/>
            <person name="Talbot N.J."/>
            <person name="Templeton M."/>
            <person name="Yandava C."/>
            <person name="Yarden O."/>
            <person name="Zeng Q."/>
            <person name="Rollins J.A."/>
            <person name="Lebrun M.H."/>
            <person name="Dickman M."/>
        </authorList>
    </citation>
    <scope>NUCLEOTIDE SEQUENCE [LARGE SCALE GENOMIC DNA]</scope>
    <source>
        <strain evidence="3 4">B05.10</strain>
    </source>
</reference>
<gene>
    <name evidence="3" type="ORF">BCIN_07g00030</name>
</gene>
<reference evidence="3 4" key="3">
    <citation type="journal article" date="2017" name="Mol. Plant Pathol.">
        <title>A gapless genome sequence of the fungus Botrytis cinerea.</title>
        <authorList>
            <person name="Van Kan J.A."/>
            <person name="Stassen J.H."/>
            <person name="Mosbach A."/>
            <person name="Van Der Lee T.A."/>
            <person name="Faino L."/>
            <person name="Farmer A.D."/>
            <person name="Papasotiriou D.G."/>
            <person name="Zhou S."/>
            <person name="Seidl M.F."/>
            <person name="Cottam E."/>
            <person name="Edel D."/>
            <person name="Hahn M."/>
            <person name="Schwartz D.C."/>
            <person name="Dietrich R.A."/>
            <person name="Widdison S."/>
            <person name="Scalliet G."/>
        </authorList>
    </citation>
    <scope>NUCLEOTIDE SEQUENCE [LARGE SCALE GENOMIC DNA]</scope>
    <source>
        <strain evidence="3 4">B05.10</strain>
    </source>
</reference>
<dbReference type="RefSeq" id="XP_001555963.1">
    <property type="nucleotide sequence ID" value="XM_001555913.2"/>
</dbReference>